<dbReference type="AlphaFoldDB" id="A0A0P7X387"/>
<comment type="caution">
    <text evidence="2">The sequence shown here is derived from an EMBL/GenBank/DDBJ whole genome shotgun (WGS) entry which is preliminary data.</text>
</comment>
<dbReference type="PATRIC" id="fig|1305737.6.peg.312"/>
<gene>
    <name evidence="2" type="ORF">HLUCCX10_16595</name>
</gene>
<dbReference type="PROSITE" id="PS50126">
    <property type="entry name" value="S1"/>
    <property type="match status" value="1"/>
</dbReference>
<reference evidence="2 3" key="1">
    <citation type="submission" date="2015-09" db="EMBL/GenBank/DDBJ databases">
        <title>Identification and resolution of microdiversity through metagenomic sequencing of parallel consortia.</title>
        <authorList>
            <person name="Nelson W.C."/>
            <person name="Romine M.F."/>
            <person name="Lindemann S.R."/>
        </authorList>
    </citation>
    <scope>NUCLEOTIDE SEQUENCE [LARGE SCALE GENOMIC DNA]</scope>
    <source>
        <strain evidence="2">HL-49</strain>
    </source>
</reference>
<name>A0A0P7X387_9BACT</name>
<feature type="domain" description="S1 motif" evidence="1">
    <location>
        <begin position="181"/>
        <end position="251"/>
    </location>
</feature>
<dbReference type="GO" id="GO:0003676">
    <property type="term" value="F:nucleic acid binding"/>
    <property type="evidence" value="ECO:0007669"/>
    <property type="project" value="InterPro"/>
</dbReference>
<dbReference type="InterPro" id="IPR003029">
    <property type="entry name" value="S1_domain"/>
</dbReference>
<dbReference type="SUPFAM" id="SSF50249">
    <property type="entry name" value="Nucleic acid-binding proteins"/>
    <property type="match status" value="1"/>
</dbReference>
<protein>
    <recommendedName>
        <fullName evidence="1">S1 motif domain-containing protein</fullName>
    </recommendedName>
</protein>
<dbReference type="Gene3D" id="2.40.50.140">
    <property type="entry name" value="Nucleic acid-binding proteins"/>
    <property type="match status" value="1"/>
</dbReference>
<sequence length="274" mass="31874">MSLERMVGEISSFFPDKYFGFIKTEKEETYFFYQSELNFQADFEEGLILKRYEALIGDLVTFVLRPNFRPDDPPIAAGLVRMTNFYRLKMIKMATEKEFLVGTLKKRGNSFFVVHRYSGAWVQISVSNCHKKPEEWMEDRIDYWVKFKISRPKEEEKVCAYLLDLPLRKKIQLILDKIENKETLNGKVVHRSNAGITVVLKESYINGNLSIKSALNEEEKSYFDRVRIGDEISAFPLSLDLEKGIVKLDFFRPAAEKIPDDENSIECSPFSAEN</sequence>
<dbReference type="EMBL" id="LJXT01000149">
    <property type="protein sequence ID" value="KPQ09155.1"/>
    <property type="molecule type" value="Genomic_DNA"/>
</dbReference>
<evidence type="ECO:0000313" key="2">
    <source>
        <dbReference type="EMBL" id="KPQ09155.1"/>
    </source>
</evidence>
<evidence type="ECO:0000259" key="1">
    <source>
        <dbReference type="PROSITE" id="PS50126"/>
    </source>
</evidence>
<dbReference type="OrthoDB" id="822304at2"/>
<accession>A0A0P7X387</accession>
<evidence type="ECO:0000313" key="3">
    <source>
        <dbReference type="Proteomes" id="UP000050421"/>
    </source>
</evidence>
<dbReference type="Proteomes" id="UP000050421">
    <property type="component" value="Unassembled WGS sequence"/>
</dbReference>
<organism evidence="2 3">
    <name type="scientific">Algoriphagus marincola HL-49</name>
    <dbReference type="NCBI Taxonomy" id="1305737"/>
    <lineage>
        <taxon>Bacteria</taxon>
        <taxon>Pseudomonadati</taxon>
        <taxon>Bacteroidota</taxon>
        <taxon>Cytophagia</taxon>
        <taxon>Cytophagales</taxon>
        <taxon>Cyclobacteriaceae</taxon>
        <taxon>Algoriphagus</taxon>
    </lineage>
</organism>
<proteinExistence type="predicted"/>
<dbReference type="InterPro" id="IPR012340">
    <property type="entry name" value="NA-bd_OB-fold"/>
</dbReference>